<dbReference type="AlphaFoldDB" id="A0A5C5ZUC2"/>
<sequence>MRVYDDASSSSEAKQQALRAIPWRQLSASRRRGVEGIVREADLYRRLPSQVIDCDAEIFTHLAQNPELVVGVWRQMGVTQLNLQRRSDTTYHTSDGAGTKGGVRVLFADYGKGRGGEDDATGDVTILAYAEGVYDAPPMPQSIRARCVLLFRSTSFREENGRTYITGRLDSFVDFDDLAMEIVAKTLGPLINRTADHNFVETMKFMATFSRAATRNPDAIEGLAGRLDGIDPQPREELVRICRRAAQRENDWRTARVASVARRHEASDGGLRQPLTQ</sequence>
<keyword evidence="2" id="KW-1185">Reference proteome</keyword>
<evidence type="ECO:0000313" key="1">
    <source>
        <dbReference type="EMBL" id="TWT90705.1"/>
    </source>
</evidence>
<evidence type="ECO:0000313" key="2">
    <source>
        <dbReference type="Proteomes" id="UP000315440"/>
    </source>
</evidence>
<dbReference type="EMBL" id="SJPQ01000001">
    <property type="protein sequence ID" value="TWT90705.1"/>
    <property type="molecule type" value="Genomic_DNA"/>
</dbReference>
<comment type="caution">
    <text evidence="1">The sequence shown here is derived from an EMBL/GenBank/DDBJ whole genome shotgun (WGS) entry which is preliminary data.</text>
</comment>
<protein>
    <submittedName>
        <fullName evidence="1">Uncharacterized protein</fullName>
    </submittedName>
</protein>
<name>A0A5C5ZUC2_9BACT</name>
<organism evidence="1 2">
    <name type="scientific">Pseudobythopirellula maris</name>
    <dbReference type="NCBI Taxonomy" id="2527991"/>
    <lineage>
        <taxon>Bacteria</taxon>
        <taxon>Pseudomonadati</taxon>
        <taxon>Planctomycetota</taxon>
        <taxon>Planctomycetia</taxon>
        <taxon>Pirellulales</taxon>
        <taxon>Lacipirellulaceae</taxon>
        <taxon>Pseudobythopirellula</taxon>
    </lineage>
</organism>
<dbReference type="Proteomes" id="UP000315440">
    <property type="component" value="Unassembled WGS sequence"/>
</dbReference>
<dbReference type="OrthoDB" id="291981at2"/>
<gene>
    <name evidence="1" type="ORF">Mal64_11000</name>
</gene>
<reference evidence="1 2" key="1">
    <citation type="submission" date="2019-02" db="EMBL/GenBank/DDBJ databases">
        <title>Deep-cultivation of Planctomycetes and their phenomic and genomic characterization uncovers novel biology.</title>
        <authorList>
            <person name="Wiegand S."/>
            <person name="Jogler M."/>
            <person name="Boedeker C."/>
            <person name="Pinto D."/>
            <person name="Vollmers J."/>
            <person name="Rivas-Marin E."/>
            <person name="Kohn T."/>
            <person name="Peeters S.H."/>
            <person name="Heuer A."/>
            <person name="Rast P."/>
            <person name="Oberbeckmann S."/>
            <person name="Bunk B."/>
            <person name="Jeske O."/>
            <person name="Meyerdierks A."/>
            <person name="Storesund J.E."/>
            <person name="Kallscheuer N."/>
            <person name="Luecker S."/>
            <person name="Lage O.M."/>
            <person name="Pohl T."/>
            <person name="Merkel B.J."/>
            <person name="Hornburger P."/>
            <person name="Mueller R.-W."/>
            <person name="Bruemmer F."/>
            <person name="Labrenz M."/>
            <person name="Spormann A.M."/>
            <person name="Op Den Camp H."/>
            <person name="Overmann J."/>
            <person name="Amann R."/>
            <person name="Jetten M.S.M."/>
            <person name="Mascher T."/>
            <person name="Medema M.H."/>
            <person name="Devos D.P."/>
            <person name="Kaster A.-K."/>
            <person name="Ovreas L."/>
            <person name="Rohde M."/>
            <person name="Galperin M.Y."/>
            <person name="Jogler C."/>
        </authorList>
    </citation>
    <scope>NUCLEOTIDE SEQUENCE [LARGE SCALE GENOMIC DNA]</scope>
    <source>
        <strain evidence="1 2">Mal64</strain>
    </source>
</reference>
<accession>A0A5C5ZUC2</accession>
<proteinExistence type="predicted"/>
<dbReference type="RefSeq" id="WP_146397819.1">
    <property type="nucleotide sequence ID" value="NZ_SJPQ01000001.1"/>
</dbReference>